<dbReference type="Gene3D" id="3.40.630.30">
    <property type="match status" value="1"/>
</dbReference>
<dbReference type="CDD" id="cd04301">
    <property type="entry name" value="NAT_SF"/>
    <property type="match status" value="1"/>
</dbReference>
<sequence>MILMSPIVREATESDVEQLAPLFIDSVDTSLPGVTFSNYPDYALDIIQPRLLKQLFPPKSRKTFVLESHTGELLGYGNVKPDGGPNKDEDELDHFFIKAGEDRRGYGSQLMKAIQEEFGERGLWVQVFERNERAVRFYEKWDFRLGEGGKQSLKLGLSEGPEEEIVYCMRWSRTSQS</sequence>
<dbReference type="SUPFAM" id="SSF55729">
    <property type="entry name" value="Acyl-CoA N-acyltransferases (Nat)"/>
    <property type="match status" value="1"/>
</dbReference>
<proteinExistence type="predicted"/>
<dbReference type="InterPro" id="IPR016181">
    <property type="entry name" value="Acyl_CoA_acyltransferase"/>
</dbReference>
<keyword evidence="5" id="KW-1185">Reference proteome</keyword>
<dbReference type="Proteomes" id="UP000230002">
    <property type="component" value="Unassembled WGS sequence"/>
</dbReference>
<gene>
    <name evidence="4" type="ORF">GSI_15316</name>
</gene>
<name>A0A2G8RM85_9APHY</name>
<accession>A0A2G8RM85</accession>
<keyword evidence="2" id="KW-0012">Acyltransferase</keyword>
<keyword evidence="1" id="KW-0808">Transferase</keyword>
<dbReference type="PANTHER" id="PTHR43877">
    <property type="entry name" value="AMINOALKYLPHOSPHONATE N-ACETYLTRANSFERASE-RELATED-RELATED"/>
    <property type="match status" value="1"/>
</dbReference>
<reference evidence="4 5" key="1">
    <citation type="journal article" date="2015" name="Sci. Rep.">
        <title>Chromosome-level genome map provides insights into diverse defense mechanisms in the medicinal fungus Ganoderma sinense.</title>
        <authorList>
            <person name="Zhu Y."/>
            <person name="Xu J."/>
            <person name="Sun C."/>
            <person name="Zhou S."/>
            <person name="Xu H."/>
            <person name="Nelson D.R."/>
            <person name="Qian J."/>
            <person name="Song J."/>
            <person name="Luo H."/>
            <person name="Xiang L."/>
            <person name="Li Y."/>
            <person name="Xu Z."/>
            <person name="Ji A."/>
            <person name="Wang L."/>
            <person name="Lu S."/>
            <person name="Hayward A."/>
            <person name="Sun W."/>
            <person name="Li X."/>
            <person name="Schwartz D.C."/>
            <person name="Wang Y."/>
            <person name="Chen S."/>
        </authorList>
    </citation>
    <scope>NUCLEOTIDE SEQUENCE [LARGE SCALE GENOMIC DNA]</scope>
    <source>
        <strain evidence="4 5">ZZ0214-1</strain>
    </source>
</reference>
<evidence type="ECO:0000313" key="5">
    <source>
        <dbReference type="Proteomes" id="UP000230002"/>
    </source>
</evidence>
<dbReference type="InterPro" id="IPR000182">
    <property type="entry name" value="GNAT_dom"/>
</dbReference>
<comment type="caution">
    <text evidence="4">The sequence shown here is derived from an EMBL/GenBank/DDBJ whole genome shotgun (WGS) entry which is preliminary data.</text>
</comment>
<dbReference type="OrthoDB" id="9975416at2759"/>
<protein>
    <recommendedName>
        <fullName evidence="3">N-acetyltransferase domain-containing protein</fullName>
    </recommendedName>
</protein>
<evidence type="ECO:0000256" key="2">
    <source>
        <dbReference type="ARBA" id="ARBA00023315"/>
    </source>
</evidence>
<feature type="domain" description="N-acetyltransferase" evidence="3">
    <location>
        <begin position="6"/>
        <end position="174"/>
    </location>
</feature>
<dbReference type="PROSITE" id="PS51186">
    <property type="entry name" value="GNAT"/>
    <property type="match status" value="1"/>
</dbReference>
<organism evidence="4 5">
    <name type="scientific">Ganoderma sinense ZZ0214-1</name>
    <dbReference type="NCBI Taxonomy" id="1077348"/>
    <lineage>
        <taxon>Eukaryota</taxon>
        <taxon>Fungi</taxon>
        <taxon>Dikarya</taxon>
        <taxon>Basidiomycota</taxon>
        <taxon>Agaricomycotina</taxon>
        <taxon>Agaricomycetes</taxon>
        <taxon>Polyporales</taxon>
        <taxon>Polyporaceae</taxon>
        <taxon>Ganoderma</taxon>
    </lineage>
</organism>
<dbReference type="AlphaFoldDB" id="A0A2G8RM85"/>
<evidence type="ECO:0000256" key="1">
    <source>
        <dbReference type="ARBA" id="ARBA00022679"/>
    </source>
</evidence>
<evidence type="ECO:0000259" key="3">
    <source>
        <dbReference type="PROSITE" id="PS51186"/>
    </source>
</evidence>
<evidence type="ECO:0000313" key="4">
    <source>
        <dbReference type="EMBL" id="PIL22625.1"/>
    </source>
</evidence>
<dbReference type="EMBL" id="AYKW01000069">
    <property type="protein sequence ID" value="PIL22625.1"/>
    <property type="molecule type" value="Genomic_DNA"/>
</dbReference>
<dbReference type="GO" id="GO:0016747">
    <property type="term" value="F:acyltransferase activity, transferring groups other than amino-acyl groups"/>
    <property type="evidence" value="ECO:0007669"/>
    <property type="project" value="InterPro"/>
</dbReference>
<dbReference type="InterPro" id="IPR050832">
    <property type="entry name" value="Bact_Acetyltransf"/>
</dbReference>
<dbReference type="Pfam" id="PF00583">
    <property type="entry name" value="Acetyltransf_1"/>
    <property type="match status" value="1"/>
</dbReference>